<organism evidence="1 2">
    <name type="scientific">Operophtera brumata</name>
    <name type="common">Winter moth</name>
    <name type="synonym">Phalaena brumata</name>
    <dbReference type="NCBI Taxonomy" id="104452"/>
    <lineage>
        <taxon>Eukaryota</taxon>
        <taxon>Metazoa</taxon>
        <taxon>Ecdysozoa</taxon>
        <taxon>Arthropoda</taxon>
        <taxon>Hexapoda</taxon>
        <taxon>Insecta</taxon>
        <taxon>Pterygota</taxon>
        <taxon>Neoptera</taxon>
        <taxon>Endopterygota</taxon>
        <taxon>Lepidoptera</taxon>
        <taxon>Glossata</taxon>
        <taxon>Ditrysia</taxon>
        <taxon>Geometroidea</taxon>
        <taxon>Geometridae</taxon>
        <taxon>Larentiinae</taxon>
        <taxon>Operophtera</taxon>
    </lineage>
</organism>
<evidence type="ECO:0000313" key="1">
    <source>
        <dbReference type="EMBL" id="KOB78103.1"/>
    </source>
</evidence>
<dbReference type="Proteomes" id="UP000037510">
    <property type="component" value="Unassembled WGS sequence"/>
</dbReference>
<protein>
    <submittedName>
        <fullName evidence="1">Mutant cadherin</fullName>
    </submittedName>
</protein>
<dbReference type="EMBL" id="JTDY01000241">
    <property type="protein sequence ID" value="KOB78103.1"/>
    <property type="molecule type" value="Genomic_DNA"/>
</dbReference>
<gene>
    <name evidence="1" type="ORF">OBRU01_02991</name>
</gene>
<evidence type="ECO:0000313" key="2">
    <source>
        <dbReference type="Proteomes" id="UP000037510"/>
    </source>
</evidence>
<keyword evidence="2" id="KW-1185">Reference proteome</keyword>
<name>A0A0L7LRH7_OPEBR</name>
<sequence length="374" mass="42078">MCCVSSFTADEIKKSKELLFDSIPASLRRMSRKKKGKEERDLADIVNLFKSAEPDVMLVFVARQLEKLPPILFNHLDCTKLLKDLLLLRADIEKVKSTYVKHDQLSDLKLEFLHYRNDSLPPSPVPCVNMQRGACLLSSGSLDVSQFGPTRSVYESPLIAQELVNTKLRKLRNIIGKCSVVGNYQQAPAFDVQSGQVQQVCPSVHSTSIVRGLCNPAVESVLPATSKQRSSSVRRLGHVDIEATVASAQGGLVVTKPLEIRSQVKSAVAVDDDGFQFVCRRNKRMKYRYHGKSGMARDMECIFKAADKKVPIFMTNVHIDTVQKDIVEYINWLRNLDEQFCPHGIIFRRFVNFKDQPSSNRFTSVNGQPTPEYG</sequence>
<proteinExistence type="predicted"/>
<dbReference type="AlphaFoldDB" id="A0A0L7LRH7"/>
<comment type="caution">
    <text evidence="1">The sequence shown here is derived from an EMBL/GenBank/DDBJ whole genome shotgun (WGS) entry which is preliminary data.</text>
</comment>
<accession>A0A0L7LRH7</accession>
<reference evidence="1 2" key="1">
    <citation type="journal article" date="2015" name="Genome Biol. Evol.">
        <title>The genome of winter moth (Operophtera brumata) provides a genomic perspective on sexual dimorphism and phenology.</title>
        <authorList>
            <person name="Derks M.F."/>
            <person name="Smit S."/>
            <person name="Salis L."/>
            <person name="Schijlen E."/>
            <person name="Bossers A."/>
            <person name="Mateman C."/>
            <person name="Pijl A.S."/>
            <person name="de Ridder D."/>
            <person name="Groenen M.A."/>
            <person name="Visser M.E."/>
            <person name="Megens H.J."/>
        </authorList>
    </citation>
    <scope>NUCLEOTIDE SEQUENCE [LARGE SCALE GENOMIC DNA]</scope>
    <source>
        <strain evidence="1">WM2013NL</strain>
        <tissue evidence="1">Head and thorax</tissue>
    </source>
</reference>